<dbReference type="InterPro" id="IPR026516">
    <property type="entry name" value="THAP1/10"/>
</dbReference>
<evidence type="ECO:0000256" key="10">
    <source>
        <dbReference type="ARBA" id="ARBA00023242"/>
    </source>
</evidence>
<name>A0A1A9WEY3_9MUSC</name>
<evidence type="ECO:0000313" key="16">
    <source>
        <dbReference type="Proteomes" id="UP000091820"/>
    </source>
</evidence>
<evidence type="ECO:0000256" key="4">
    <source>
        <dbReference type="ARBA" id="ARBA00022771"/>
    </source>
</evidence>
<protein>
    <recommendedName>
        <fullName evidence="14">THAP-type domain-containing protein</fullName>
    </recommendedName>
</protein>
<keyword evidence="5" id="KW-0862">Zinc</keyword>
<dbReference type="SMART" id="SM00692">
    <property type="entry name" value="DM3"/>
    <property type="match status" value="3"/>
</dbReference>
<dbReference type="PANTHER" id="PTHR46600">
    <property type="entry name" value="THAP DOMAIN-CONTAINING"/>
    <property type="match status" value="1"/>
</dbReference>
<evidence type="ECO:0000259" key="14">
    <source>
        <dbReference type="PROSITE" id="PS50950"/>
    </source>
</evidence>
<dbReference type="PANTHER" id="PTHR46600:SF1">
    <property type="entry name" value="THAP DOMAIN-CONTAINING PROTEIN 1"/>
    <property type="match status" value="1"/>
</dbReference>
<dbReference type="Pfam" id="PF05485">
    <property type="entry name" value="THAP"/>
    <property type="match status" value="3"/>
</dbReference>
<keyword evidence="10" id="KW-0539">Nucleus</keyword>
<dbReference type="AlphaFoldDB" id="A0A1A9WEY3"/>
<dbReference type="InterPro" id="IPR006612">
    <property type="entry name" value="THAP_Znf"/>
</dbReference>
<comment type="similarity">
    <text evidence="2">Belongs to the THAP1 family.</text>
</comment>
<dbReference type="Gene3D" id="6.20.210.20">
    <property type="entry name" value="THAP domain"/>
    <property type="match status" value="3"/>
</dbReference>
<reference evidence="15" key="2">
    <citation type="submission" date="2020-05" db="UniProtKB">
        <authorList>
            <consortium name="EnsemblMetazoa"/>
        </authorList>
    </citation>
    <scope>IDENTIFICATION</scope>
    <source>
        <strain evidence="15">IAEA</strain>
    </source>
</reference>
<dbReference type="InterPro" id="IPR038441">
    <property type="entry name" value="THAP_Znf_sf"/>
</dbReference>
<evidence type="ECO:0000256" key="13">
    <source>
        <dbReference type="SAM" id="Coils"/>
    </source>
</evidence>
<feature type="domain" description="THAP-type" evidence="14">
    <location>
        <begin position="204"/>
        <end position="276"/>
    </location>
</feature>
<dbReference type="EnsemblMetazoa" id="GBRI017149-RA">
    <property type="protein sequence ID" value="GBRI017149-PA"/>
    <property type="gene ID" value="GBRI017149"/>
</dbReference>
<sequence length="441" mass="50794">MCSLTLKSFSKREYSDIEDMSEWRVRKCVVCGSEVCKEGEVIRLHNFPKEPETIKKWCENFGILPKLFKHSWKICSRHFDPAVFGKAKLHKLAIPTLNLGPQGKLINKPKGLTWSYVKCAAAGCDENGFNKNIKFFTVPKGEEGKAWATCLDLKWKNLIGKTTFVCQKHFDKNDIGQRRLRKGALPYSSNPEGKLIRQSRALTFPYSKCAVPGCKENGSNKNIRFFTVPKGEDGRAWAACLGFKLTKKIMYVCQKHFAEDDIGQKRLRKGALPCSSSAGSISFDEIEYLDVTNVHKEEFWIDEETETAMTLMPVTKTYGQKKHREKDLVLEEFQTCSDIDERRVRYDFQGILSSERCAPKISETEKKDGVTEEIKLLKENEELKTKIIRLEQEKKVWLKTQKTATREAILLKENEELKATIRQLEQEKKGWLRAQETFVRP</sequence>
<evidence type="ECO:0000256" key="1">
    <source>
        <dbReference type="ARBA" id="ARBA00004642"/>
    </source>
</evidence>
<evidence type="ECO:0000256" key="12">
    <source>
        <dbReference type="PROSITE-ProRule" id="PRU00309"/>
    </source>
</evidence>
<evidence type="ECO:0000256" key="2">
    <source>
        <dbReference type="ARBA" id="ARBA00006177"/>
    </source>
</evidence>
<keyword evidence="4 12" id="KW-0863">Zinc-finger</keyword>
<evidence type="ECO:0000256" key="11">
    <source>
        <dbReference type="ARBA" id="ARBA00023306"/>
    </source>
</evidence>
<dbReference type="SUPFAM" id="SSF57716">
    <property type="entry name" value="Glucocorticoid receptor-like (DNA-binding domain)"/>
    <property type="match status" value="3"/>
</dbReference>
<keyword evidence="11" id="KW-0131">Cell cycle</keyword>
<dbReference type="STRING" id="37001.A0A1A9WEY3"/>
<dbReference type="Proteomes" id="UP000091820">
    <property type="component" value="Unassembled WGS sequence"/>
</dbReference>
<evidence type="ECO:0000256" key="7">
    <source>
        <dbReference type="ARBA" id="ARBA00023054"/>
    </source>
</evidence>
<feature type="coiled-coil region" evidence="13">
    <location>
        <begin position="373"/>
        <end position="434"/>
    </location>
</feature>
<evidence type="ECO:0000256" key="6">
    <source>
        <dbReference type="ARBA" id="ARBA00023015"/>
    </source>
</evidence>
<reference evidence="16" key="1">
    <citation type="submission" date="2014-03" db="EMBL/GenBank/DDBJ databases">
        <authorList>
            <person name="Aksoy S."/>
            <person name="Warren W."/>
            <person name="Wilson R.K."/>
        </authorList>
    </citation>
    <scope>NUCLEOTIDE SEQUENCE [LARGE SCALE GENOMIC DNA]</scope>
    <source>
        <strain evidence="16">IAEA</strain>
    </source>
</reference>
<proteinExistence type="inferred from homology"/>
<evidence type="ECO:0000256" key="3">
    <source>
        <dbReference type="ARBA" id="ARBA00022723"/>
    </source>
</evidence>
<dbReference type="SMART" id="SM00980">
    <property type="entry name" value="THAP"/>
    <property type="match status" value="3"/>
</dbReference>
<keyword evidence="6" id="KW-0805">Transcription regulation</keyword>
<keyword evidence="8 12" id="KW-0238">DNA-binding</keyword>
<keyword evidence="3" id="KW-0479">Metal-binding</keyword>
<organism evidence="15 16">
    <name type="scientific">Glossina brevipalpis</name>
    <dbReference type="NCBI Taxonomy" id="37001"/>
    <lineage>
        <taxon>Eukaryota</taxon>
        <taxon>Metazoa</taxon>
        <taxon>Ecdysozoa</taxon>
        <taxon>Arthropoda</taxon>
        <taxon>Hexapoda</taxon>
        <taxon>Insecta</taxon>
        <taxon>Pterygota</taxon>
        <taxon>Neoptera</taxon>
        <taxon>Endopterygota</taxon>
        <taxon>Diptera</taxon>
        <taxon>Brachycera</taxon>
        <taxon>Muscomorpha</taxon>
        <taxon>Hippoboscoidea</taxon>
        <taxon>Glossinidae</taxon>
        <taxon>Glossina</taxon>
    </lineage>
</organism>
<evidence type="ECO:0000256" key="9">
    <source>
        <dbReference type="ARBA" id="ARBA00023163"/>
    </source>
</evidence>
<dbReference type="VEuPathDB" id="VectorBase:GBRI017149"/>
<keyword evidence="16" id="KW-1185">Reference proteome</keyword>
<evidence type="ECO:0000256" key="8">
    <source>
        <dbReference type="ARBA" id="ARBA00023125"/>
    </source>
</evidence>
<accession>A0A1A9WEY3</accession>
<evidence type="ECO:0000256" key="5">
    <source>
        <dbReference type="ARBA" id="ARBA00022833"/>
    </source>
</evidence>
<dbReference type="GO" id="GO:0043565">
    <property type="term" value="F:sequence-specific DNA binding"/>
    <property type="evidence" value="ECO:0007669"/>
    <property type="project" value="InterPro"/>
</dbReference>
<dbReference type="PROSITE" id="PS50950">
    <property type="entry name" value="ZF_THAP"/>
    <property type="match status" value="3"/>
</dbReference>
<dbReference type="GO" id="GO:0008270">
    <property type="term" value="F:zinc ion binding"/>
    <property type="evidence" value="ECO:0007669"/>
    <property type="project" value="UniProtKB-KW"/>
</dbReference>
<feature type="domain" description="THAP-type" evidence="14">
    <location>
        <begin position="20"/>
        <end position="98"/>
    </location>
</feature>
<dbReference type="GO" id="GO:0005654">
    <property type="term" value="C:nucleoplasm"/>
    <property type="evidence" value="ECO:0007669"/>
    <property type="project" value="UniProtKB-SubCell"/>
</dbReference>
<keyword evidence="9" id="KW-0804">Transcription</keyword>
<comment type="subcellular location">
    <subcellularLocation>
        <location evidence="1">Nucleus</location>
        <location evidence="1">Nucleoplasm</location>
    </subcellularLocation>
</comment>
<keyword evidence="7 13" id="KW-0175">Coiled coil</keyword>
<feature type="domain" description="THAP-type" evidence="14">
    <location>
        <begin position="112"/>
        <end position="189"/>
    </location>
</feature>
<evidence type="ECO:0000313" key="15">
    <source>
        <dbReference type="EnsemblMetazoa" id="GBRI017149-PA"/>
    </source>
</evidence>